<gene>
    <name evidence="1" type="ORF">Q0S36_17065</name>
</gene>
<evidence type="ECO:0000313" key="1">
    <source>
        <dbReference type="EMBL" id="MDN8671060.1"/>
    </source>
</evidence>
<evidence type="ECO:0000313" key="2">
    <source>
        <dbReference type="Proteomes" id="UP001174315"/>
    </source>
</evidence>
<reference evidence="1" key="1">
    <citation type="submission" date="2023-07" db="EMBL/GenBank/DDBJ databases">
        <title>Stenotrophomonas isolates from soil.</title>
        <authorList>
            <person name="Sharma V."/>
            <person name="Zur-Pinska J."/>
            <person name="Hay A.G."/>
        </authorList>
    </citation>
    <scope>NUCLEOTIDE SEQUENCE</scope>
    <source>
        <strain evidence="1">C2</strain>
    </source>
</reference>
<dbReference type="EMBL" id="JAUKNN010000051">
    <property type="protein sequence ID" value="MDN8671060.1"/>
    <property type="molecule type" value="Genomic_DNA"/>
</dbReference>
<accession>A0ABT8QGL9</accession>
<name>A0ABT8QGL9_9GAMM</name>
<sequence length="80" mass="8901">MQLVRKASVELDEELRRWCDVLSAKARFLDEIVGGGGKAEFYVSLFTEALGGFELDHSLLKRIFELSLGVSVEIYPPVVG</sequence>
<comment type="caution">
    <text evidence="1">The sequence shown here is derived from an EMBL/GenBank/DDBJ whole genome shotgun (WGS) entry which is preliminary data.</text>
</comment>
<dbReference type="Proteomes" id="UP001174315">
    <property type="component" value="Unassembled WGS sequence"/>
</dbReference>
<protein>
    <submittedName>
        <fullName evidence="1">Uncharacterized protein</fullName>
    </submittedName>
</protein>
<dbReference type="RefSeq" id="WP_099844037.1">
    <property type="nucleotide sequence ID" value="NZ_CBCSJV010000004.1"/>
</dbReference>
<proteinExistence type="predicted"/>
<organism evidence="1 2">
    <name type="scientific">Stenotrophomonas indicatrix</name>
    <dbReference type="NCBI Taxonomy" id="2045451"/>
    <lineage>
        <taxon>Bacteria</taxon>
        <taxon>Pseudomonadati</taxon>
        <taxon>Pseudomonadota</taxon>
        <taxon>Gammaproteobacteria</taxon>
        <taxon>Lysobacterales</taxon>
        <taxon>Lysobacteraceae</taxon>
        <taxon>Stenotrophomonas</taxon>
    </lineage>
</organism>
<keyword evidence="2" id="KW-1185">Reference proteome</keyword>